<keyword evidence="2" id="KW-0472">Membrane</keyword>
<sequence>MELLEKIQHLFGSYGYSVLFFGLLLEFIALPFPGETTMAYAGFLSYKGHLDFGILTILAFLGTTIGMTITYFIGAKAGLPFITRYGKWFLLKQDKLDKTQKWFAKYGNALIFIGYFIPGVRHFTGYFAGIAAVPFRKFALYAYSGALFWVVLFLGIGKIFGPQWNAVFHLAHQYAAYIVGGIGLLLIVAVLYRYRKAWTARSTVSKPAPVRQRQK</sequence>
<evidence type="ECO:0000313" key="4">
    <source>
        <dbReference type="EMBL" id="WWP21314.1"/>
    </source>
</evidence>
<dbReference type="Proteomes" id="UP001364764">
    <property type="component" value="Chromosome"/>
</dbReference>
<dbReference type="Pfam" id="PF09335">
    <property type="entry name" value="VTT_dom"/>
    <property type="match status" value="1"/>
</dbReference>
<keyword evidence="2" id="KW-1133">Transmembrane helix</keyword>
<evidence type="ECO:0000256" key="1">
    <source>
        <dbReference type="ARBA" id="ARBA00010792"/>
    </source>
</evidence>
<proteinExistence type="inferred from homology"/>
<keyword evidence="2" id="KW-0812">Transmembrane</keyword>
<name>A0ABD8AUX5_PAEAM</name>
<accession>A0ABD8AUX5</accession>
<reference evidence="4 5" key="1">
    <citation type="submission" date="2024-02" db="EMBL/GenBank/DDBJ databases">
        <title>Complete sequences of two Paenibacillus sp. strains and one Lysinibacillus strain isolated from the environment on STAA medium highlight biotechnological potential.</title>
        <authorList>
            <person name="Attere S.A."/>
            <person name="Piche L.C."/>
            <person name="Intertaglia L."/>
            <person name="Lami R."/>
            <person name="Charette S.J."/>
            <person name="Vincent A.T."/>
        </authorList>
    </citation>
    <scope>NUCLEOTIDE SEQUENCE [LARGE SCALE GENOMIC DNA]</scope>
    <source>
        <strain evidence="4 5">Y5S-7</strain>
    </source>
</reference>
<dbReference type="PANTHER" id="PTHR42709:SF9">
    <property type="entry name" value="ALKALINE PHOSPHATASE LIKE PROTEIN"/>
    <property type="match status" value="1"/>
</dbReference>
<organism evidence="4 5">
    <name type="scientific">Paenibacillus amylolyticus</name>
    <dbReference type="NCBI Taxonomy" id="1451"/>
    <lineage>
        <taxon>Bacteria</taxon>
        <taxon>Bacillati</taxon>
        <taxon>Bacillota</taxon>
        <taxon>Bacilli</taxon>
        <taxon>Bacillales</taxon>
        <taxon>Paenibacillaceae</taxon>
        <taxon>Paenibacillus</taxon>
    </lineage>
</organism>
<feature type="transmembrane region" description="Helical" evidence="2">
    <location>
        <begin position="52"/>
        <end position="74"/>
    </location>
</feature>
<comment type="similarity">
    <text evidence="1">Belongs to the DedA family.</text>
</comment>
<gene>
    <name evidence="4" type="ORF">V6668_03730</name>
</gene>
<feature type="transmembrane region" description="Helical" evidence="2">
    <location>
        <begin position="140"/>
        <end position="161"/>
    </location>
</feature>
<feature type="domain" description="VTT" evidence="3">
    <location>
        <begin position="32"/>
        <end position="157"/>
    </location>
</feature>
<dbReference type="InterPro" id="IPR032816">
    <property type="entry name" value="VTT_dom"/>
</dbReference>
<evidence type="ECO:0000256" key="2">
    <source>
        <dbReference type="SAM" id="Phobius"/>
    </source>
</evidence>
<evidence type="ECO:0000313" key="5">
    <source>
        <dbReference type="Proteomes" id="UP001364764"/>
    </source>
</evidence>
<evidence type="ECO:0000259" key="3">
    <source>
        <dbReference type="Pfam" id="PF09335"/>
    </source>
</evidence>
<dbReference type="GeneID" id="32215213"/>
<dbReference type="PANTHER" id="PTHR42709">
    <property type="entry name" value="ALKALINE PHOSPHATASE LIKE PROTEIN"/>
    <property type="match status" value="1"/>
</dbReference>
<feature type="transmembrane region" description="Helical" evidence="2">
    <location>
        <begin position="12"/>
        <end position="32"/>
    </location>
</feature>
<dbReference type="RefSeq" id="WP_017690726.1">
    <property type="nucleotide sequence ID" value="NZ_CP118896.1"/>
</dbReference>
<dbReference type="InterPro" id="IPR051311">
    <property type="entry name" value="DedA_domain"/>
</dbReference>
<dbReference type="AlphaFoldDB" id="A0ABD8AUX5"/>
<protein>
    <submittedName>
        <fullName evidence="4">DedA family protein</fullName>
    </submittedName>
</protein>
<feature type="transmembrane region" description="Helical" evidence="2">
    <location>
        <begin position="173"/>
        <end position="192"/>
    </location>
</feature>
<dbReference type="EMBL" id="CP145892">
    <property type="protein sequence ID" value="WWP21314.1"/>
    <property type="molecule type" value="Genomic_DNA"/>
</dbReference>
<dbReference type="GeneID" id="93474545"/>